<evidence type="ECO:0000313" key="2">
    <source>
        <dbReference type="EMBL" id="CAJ37374.1"/>
    </source>
</evidence>
<dbReference type="RefSeq" id="WP_012035207.1">
    <property type="nucleotide sequence ID" value="NC_009464.1"/>
</dbReference>
<accession>Q0W2L9</accession>
<dbReference type="EMBL" id="AM114193">
    <property type="protein sequence ID" value="CAJ37374.1"/>
    <property type="molecule type" value="Genomic_DNA"/>
</dbReference>
<feature type="coiled-coil region" evidence="1">
    <location>
        <begin position="10"/>
        <end position="69"/>
    </location>
</feature>
<keyword evidence="3" id="KW-1185">Reference proteome</keyword>
<proteinExistence type="predicted"/>
<dbReference type="AlphaFoldDB" id="Q0W2L9"/>
<dbReference type="Proteomes" id="UP000000663">
    <property type="component" value="Chromosome"/>
</dbReference>
<dbReference type="OrthoDB" id="377237at2157"/>
<dbReference type="STRING" id="351160.RCIX2260"/>
<gene>
    <name evidence="2" type="ORF">RCIX2260</name>
</gene>
<dbReference type="GeneID" id="5145514"/>
<dbReference type="KEGG" id="rci:RCIX2260"/>
<evidence type="ECO:0000313" key="3">
    <source>
        <dbReference type="Proteomes" id="UP000000663"/>
    </source>
</evidence>
<reference evidence="2 3" key="1">
    <citation type="journal article" date="2006" name="Science">
        <title>Genome of rice cluster I archaea -- the key methane producers in the rice rhizosphere.</title>
        <authorList>
            <person name="Erkel C."/>
            <person name="Kube M."/>
            <person name="Reinhardt R."/>
            <person name="Liesack W."/>
        </authorList>
    </citation>
    <scope>NUCLEOTIDE SEQUENCE [LARGE SCALE GENOMIC DNA]</scope>
    <source>
        <strain evidence="3">DSM 22066 / NBRC 105507 / MRE50</strain>
    </source>
</reference>
<protein>
    <submittedName>
        <fullName evidence="2">Uncharacterized protein</fullName>
    </submittedName>
</protein>
<evidence type="ECO:0000256" key="1">
    <source>
        <dbReference type="SAM" id="Coils"/>
    </source>
</evidence>
<keyword evidence="1" id="KW-0175">Coiled coil</keyword>
<name>Q0W2L9_METAR</name>
<organism evidence="2 3">
    <name type="scientific">Methanocella arvoryzae (strain DSM 22066 / NBRC 105507 / MRE50)</name>
    <dbReference type="NCBI Taxonomy" id="351160"/>
    <lineage>
        <taxon>Archaea</taxon>
        <taxon>Methanobacteriati</taxon>
        <taxon>Methanobacteriota</taxon>
        <taxon>Stenosarchaea group</taxon>
        <taxon>Methanomicrobia</taxon>
        <taxon>Methanocellales</taxon>
        <taxon>Methanocellaceae</taxon>
        <taxon>Methanocella</taxon>
    </lineage>
</organism>
<dbReference type="eggNOG" id="arCOG11667">
    <property type="taxonomic scope" value="Archaea"/>
</dbReference>
<sequence length="150" mass="17038">MEGDIKDIVLARLERRLKDKDEEIRSLRERILKMESEDPNDVKALEARVTRLESELMETQLALSETLKKMCNVEALLSELMEKTSEDDGVIELSDPDLVLDGQKNPHGLELYDKYVAAKTDPASLMKEIEKENKGTPGDALSFFKVSRNT</sequence>